<evidence type="ECO:0000313" key="2">
    <source>
        <dbReference type="EMBL" id="KYC47768.1"/>
    </source>
</evidence>
<organism evidence="2 3">
    <name type="scientific">Candidatus Methanofastidiosum methylothiophilum</name>
    <dbReference type="NCBI Taxonomy" id="1705564"/>
    <lineage>
        <taxon>Archaea</taxon>
        <taxon>Methanobacteriati</taxon>
        <taxon>Methanobacteriota</taxon>
        <taxon>Stenosarchaea group</taxon>
        <taxon>Candidatus Methanofastidiosia</taxon>
        <taxon>Candidatus Methanofastidiosales</taxon>
        <taxon>Candidatus Methanofastidiosaceae</taxon>
        <taxon>Candidatus Methanofastidiosum</taxon>
    </lineage>
</organism>
<dbReference type="EMBL" id="LNGC01000143">
    <property type="protein sequence ID" value="KYC47768.1"/>
    <property type="molecule type" value="Genomic_DNA"/>
</dbReference>
<keyword evidence="1" id="KW-0472">Membrane</keyword>
<reference evidence="2 3" key="1">
    <citation type="journal article" date="2016" name="ISME J.">
        <title>Chasing the elusive Euryarchaeota class WSA2: genomes reveal a uniquely fastidious methyl-reducing methanogen.</title>
        <authorList>
            <person name="Nobu M.K."/>
            <person name="Narihiro T."/>
            <person name="Kuroda K."/>
            <person name="Mei R."/>
            <person name="Liu W.T."/>
        </authorList>
    </citation>
    <scope>NUCLEOTIDE SEQUENCE [LARGE SCALE GENOMIC DNA]</scope>
    <source>
        <strain evidence="2">U1lsi0528_Bin055</strain>
    </source>
</reference>
<protein>
    <submittedName>
        <fullName evidence="2">Uncharacterized protein</fullName>
    </submittedName>
</protein>
<gene>
    <name evidence="2" type="ORF">AMQ22_01930</name>
</gene>
<comment type="caution">
    <text evidence="2">The sequence shown here is derived from an EMBL/GenBank/DDBJ whole genome shotgun (WGS) entry which is preliminary data.</text>
</comment>
<evidence type="ECO:0000256" key="1">
    <source>
        <dbReference type="SAM" id="Phobius"/>
    </source>
</evidence>
<name>A0A150ISC7_9EURY</name>
<evidence type="ECO:0000313" key="3">
    <source>
        <dbReference type="Proteomes" id="UP000075398"/>
    </source>
</evidence>
<proteinExistence type="predicted"/>
<sequence>MSALVETLLLSREIIRAKEQISEELDDLIDIEKTIHNLEKSGKFSRLDVIILYAAGIYTWPAFARIIGKRSPYYYRNRFKKLCRIVGKTLGGKFLDSNLFSTLDNSQVKNVKKHINAYIKQNFDK</sequence>
<keyword evidence="1" id="KW-0812">Transmembrane</keyword>
<accession>A0A150ISC7</accession>
<keyword evidence="1" id="KW-1133">Transmembrane helix</keyword>
<dbReference type="Proteomes" id="UP000075398">
    <property type="component" value="Unassembled WGS sequence"/>
</dbReference>
<feature type="transmembrane region" description="Helical" evidence="1">
    <location>
        <begin position="50"/>
        <end position="68"/>
    </location>
</feature>
<dbReference type="AlphaFoldDB" id="A0A150ISC7"/>